<evidence type="ECO:0000313" key="2">
    <source>
        <dbReference type="Proteomes" id="UP000414136"/>
    </source>
</evidence>
<gene>
    <name evidence="1" type="ORF">PCA31118_04941</name>
</gene>
<protein>
    <submittedName>
        <fullName evidence="1">Uncharacterized protein</fullName>
    </submittedName>
</protein>
<keyword evidence="2" id="KW-1185">Reference proteome</keyword>
<reference evidence="1 2" key="1">
    <citation type="submission" date="2019-08" db="EMBL/GenBank/DDBJ databases">
        <authorList>
            <person name="Peeters C."/>
        </authorList>
    </citation>
    <scope>NUCLEOTIDE SEQUENCE [LARGE SCALE GENOMIC DNA]</scope>
    <source>
        <strain evidence="1 2">LMG 31118</strain>
    </source>
</reference>
<proteinExistence type="predicted"/>
<dbReference type="Proteomes" id="UP000414136">
    <property type="component" value="Unassembled WGS sequence"/>
</dbReference>
<organism evidence="1 2">
    <name type="scientific">Pandoraea captiosa</name>
    <dbReference type="NCBI Taxonomy" id="2508302"/>
    <lineage>
        <taxon>Bacteria</taxon>
        <taxon>Pseudomonadati</taxon>
        <taxon>Pseudomonadota</taxon>
        <taxon>Betaproteobacteria</taxon>
        <taxon>Burkholderiales</taxon>
        <taxon>Burkholderiaceae</taxon>
        <taxon>Pandoraea</taxon>
    </lineage>
</organism>
<accession>A0A5E5AQX4</accession>
<evidence type="ECO:0000313" key="1">
    <source>
        <dbReference type="EMBL" id="VVE75202.1"/>
    </source>
</evidence>
<dbReference type="AlphaFoldDB" id="A0A5E5AQX4"/>
<sequence length="224" mass="25286">MHAAAVGRADRQQDLVGGRGVRHLERCRDEVRAFARLRLVNHRHRHQRARADARVRERQERRAVHRAAEQIAEAQGVDDGRSMFDFTVRAHDSGFAVGLDTLAGHEFDQPLRHERAERRCEAKDLRAQILHETLAGPRVANHRGDDDRCDGRLGGLAAFAVGGLDEGCDLAKLLFHGCLLLRCNSDAVSCCNRRERVRRLRTETTRRASEIAGKRSRLVRGLPM</sequence>
<name>A0A5E5AQX4_9BURK</name>
<dbReference type="EMBL" id="CABPSQ010000015">
    <property type="protein sequence ID" value="VVE75202.1"/>
    <property type="molecule type" value="Genomic_DNA"/>
</dbReference>